<evidence type="ECO:0000256" key="2">
    <source>
        <dbReference type="ARBA" id="ARBA00022679"/>
    </source>
</evidence>
<dbReference type="HAMAP" id="MF_02126">
    <property type="entry name" value="RF_methyltr_PrmC"/>
    <property type="match status" value="1"/>
</dbReference>
<comment type="function">
    <text evidence="5">Methylates the class 1 translation termination release factors RF1/PrfA and RF2/PrfB on the glutamine residue of the universally conserved GGQ motif.</text>
</comment>
<dbReference type="EC" id="2.1.1.297" evidence="5"/>
<dbReference type="InterPro" id="IPR050320">
    <property type="entry name" value="N5-glutamine_MTase"/>
</dbReference>
<evidence type="ECO:0000313" key="8">
    <source>
        <dbReference type="EMBL" id="KOH47146.1"/>
    </source>
</evidence>
<dbReference type="AlphaFoldDB" id="A0A0L8VFC8"/>
<dbReference type="GO" id="GO:0032259">
    <property type="term" value="P:methylation"/>
    <property type="evidence" value="ECO:0007669"/>
    <property type="project" value="UniProtKB-KW"/>
</dbReference>
<evidence type="ECO:0000256" key="5">
    <source>
        <dbReference type="HAMAP-Rule" id="MF_02126"/>
    </source>
</evidence>
<dbReference type="GO" id="GO:0003676">
    <property type="term" value="F:nucleic acid binding"/>
    <property type="evidence" value="ECO:0007669"/>
    <property type="project" value="InterPro"/>
</dbReference>
<sequence length="283" mass="32566">MQASINDIRKELNGLYPREEIESFIRIIFRQLKQFTLTDFVLKQDEVLPKKEKDQIKQIVARLKNKEPIQYILGETEFYGLPFRVKPGVLIPRPETEELVHWVLKSRRMAGRRILDVGTGSGCIPISLKKHRPKAHVMACDISEGALEVARMNAGLNQTEVAFFHLNILNPLLPDSFPKIDILISNPPYVTESEKAAMSDNVLKYEPERALFVPDHDPLLFYRALAIFGSKYLNHGGQVLWEINEAFGKECQELLKENGFSYVRLKKDLQGKDRMISARYLRS</sequence>
<dbReference type="InterPro" id="IPR002052">
    <property type="entry name" value="DNA_methylase_N6_adenine_CS"/>
</dbReference>
<dbReference type="GO" id="GO:0102559">
    <property type="term" value="F:peptide chain release factor N(5)-glutamine methyltransferase activity"/>
    <property type="evidence" value="ECO:0007669"/>
    <property type="project" value="UniProtKB-EC"/>
</dbReference>
<feature type="binding site" evidence="5">
    <location>
        <begin position="118"/>
        <end position="122"/>
    </location>
    <ligand>
        <name>S-adenosyl-L-methionine</name>
        <dbReference type="ChEBI" id="CHEBI:59789"/>
    </ligand>
</feature>
<feature type="binding site" evidence="5">
    <location>
        <position position="186"/>
    </location>
    <ligand>
        <name>S-adenosyl-L-methionine</name>
        <dbReference type="ChEBI" id="CHEBI:59789"/>
    </ligand>
</feature>
<evidence type="ECO:0000256" key="4">
    <source>
        <dbReference type="ARBA" id="ARBA00048391"/>
    </source>
</evidence>
<feature type="domain" description="Release factor glutamine methyltransferase N-terminal" evidence="7">
    <location>
        <begin position="10"/>
        <end position="74"/>
    </location>
</feature>
<protein>
    <recommendedName>
        <fullName evidence="5">Release factor glutamine methyltransferase</fullName>
        <shortName evidence="5">RF MTase</shortName>
        <ecNumber evidence="5">2.1.1.297</ecNumber>
    </recommendedName>
    <alternativeName>
        <fullName evidence="5">N5-glutamine methyltransferase PrmC</fullName>
    </alternativeName>
    <alternativeName>
        <fullName evidence="5">Protein-(glutamine-N5) MTase PrmC</fullName>
    </alternativeName>
    <alternativeName>
        <fullName evidence="5">Protein-glutamine N-methyltransferase PrmC</fullName>
    </alternativeName>
</protein>
<comment type="similarity">
    <text evidence="5">Belongs to the protein N5-glutamine methyltransferase family. PrmC subfamily.</text>
</comment>
<dbReference type="InterPro" id="IPR007848">
    <property type="entry name" value="Small_mtfrase_dom"/>
</dbReference>
<dbReference type="NCBIfam" id="TIGR00536">
    <property type="entry name" value="hemK_fam"/>
    <property type="match status" value="1"/>
</dbReference>
<proteinExistence type="inferred from homology"/>
<name>A0A0L8VFC8_9BACT</name>
<comment type="caution">
    <text evidence="5">Lacks conserved residue(s) required for the propagation of feature annotation.</text>
</comment>
<dbReference type="SUPFAM" id="SSF53335">
    <property type="entry name" value="S-adenosyl-L-methionine-dependent methyltransferases"/>
    <property type="match status" value="1"/>
</dbReference>
<dbReference type="RefSeq" id="WP_053178634.1">
    <property type="nucleotide sequence ID" value="NZ_LGIA01000003.1"/>
</dbReference>
<evidence type="ECO:0000313" key="9">
    <source>
        <dbReference type="Proteomes" id="UP000036958"/>
    </source>
</evidence>
<dbReference type="Gene3D" id="1.10.8.10">
    <property type="entry name" value="DNA helicase RuvA subunit, C-terminal domain"/>
    <property type="match status" value="1"/>
</dbReference>
<comment type="caution">
    <text evidence="8">The sequence shown here is derived from an EMBL/GenBank/DDBJ whole genome shotgun (WGS) entry which is preliminary data.</text>
</comment>
<organism evidence="8 9">
    <name type="scientific">Sunxiuqinia dokdonensis</name>
    <dbReference type="NCBI Taxonomy" id="1409788"/>
    <lineage>
        <taxon>Bacteria</taxon>
        <taxon>Pseudomonadati</taxon>
        <taxon>Bacteroidota</taxon>
        <taxon>Bacteroidia</taxon>
        <taxon>Marinilabiliales</taxon>
        <taxon>Prolixibacteraceae</taxon>
        <taxon>Sunxiuqinia</taxon>
    </lineage>
</organism>
<dbReference type="InterPro" id="IPR019874">
    <property type="entry name" value="RF_methyltr_PrmC"/>
</dbReference>
<keyword evidence="1 5" id="KW-0489">Methyltransferase</keyword>
<keyword evidence="9" id="KW-1185">Reference proteome</keyword>
<reference evidence="9" key="1">
    <citation type="submission" date="2015-07" db="EMBL/GenBank/DDBJ databases">
        <title>Genome sequencing of Sunxiuqinia dokdonensis strain SK.</title>
        <authorList>
            <person name="Ahn S."/>
            <person name="Kim B.-C."/>
        </authorList>
    </citation>
    <scope>NUCLEOTIDE SEQUENCE [LARGE SCALE GENOMIC DNA]</scope>
    <source>
        <strain evidence="9">SK</strain>
    </source>
</reference>
<dbReference type="PATRIC" id="fig|1409788.3.peg.45"/>
<dbReference type="PANTHER" id="PTHR18895:SF74">
    <property type="entry name" value="MTRF1L RELEASE FACTOR GLUTAMINE METHYLTRANSFERASE"/>
    <property type="match status" value="1"/>
</dbReference>
<evidence type="ECO:0000256" key="3">
    <source>
        <dbReference type="ARBA" id="ARBA00022691"/>
    </source>
</evidence>
<evidence type="ECO:0000259" key="6">
    <source>
        <dbReference type="Pfam" id="PF05175"/>
    </source>
</evidence>
<keyword evidence="3 5" id="KW-0949">S-adenosyl-L-methionine</keyword>
<dbReference type="Pfam" id="PF17827">
    <property type="entry name" value="PrmC_N"/>
    <property type="match status" value="1"/>
</dbReference>
<dbReference type="CDD" id="cd02440">
    <property type="entry name" value="AdoMet_MTases"/>
    <property type="match status" value="1"/>
</dbReference>
<dbReference type="InterPro" id="IPR029063">
    <property type="entry name" value="SAM-dependent_MTases_sf"/>
</dbReference>
<accession>A0A0L8VFC8</accession>
<dbReference type="InterPro" id="IPR004556">
    <property type="entry name" value="HemK-like"/>
</dbReference>
<dbReference type="InterPro" id="IPR040758">
    <property type="entry name" value="PrmC_N"/>
</dbReference>
<dbReference type="EMBL" id="LGIA01000003">
    <property type="protein sequence ID" value="KOH47146.1"/>
    <property type="molecule type" value="Genomic_DNA"/>
</dbReference>
<dbReference type="OrthoDB" id="9800643at2"/>
<dbReference type="STRING" id="1409788.NC99_00460"/>
<dbReference type="Proteomes" id="UP000036958">
    <property type="component" value="Unassembled WGS sequence"/>
</dbReference>
<evidence type="ECO:0000259" key="7">
    <source>
        <dbReference type="Pfam" id="PF17827"/>
    </source>
</evidence>
<dbReference type="PANTHER" id="PTHR18895">
    <property type="entry name" value="HEMK METHYLTRANSFERASE"/>
    <property type="match status" value="1"/>
</dbReference>
<dbReference type="Pfam" id="PF05175">
    <property type="entry name" value="MTS"/>
    <property type="match status" value="1"/>
</dbReference>
<dbReference type="PROSITE" id="PS00092">
    <property type="entry name" value="N6_MTASE"/>
    <property type="match status" value="1"/>
</dbReference>
<evidence type="ECO:0000256" key="1">
    <source>
        <dbReference type="ARBA" id="ARBA00022603"/>
    </source>
</evidence>
<dbReference type="Gene3D" id="3.40.50.150">
    <property type="entry name" value="Vaccinia Virus protein VP39"/>
    <property type="match status" value="1"/>
</dbReference>
<feature type="binding site" evidence="5">
    <location>
        <position position="141"/>
    </location>
    <ligand>
        <name>S-adenosyl-L-methionine</name>
        <dbReference type="ChEBI" id="CHEBI:59789"/>
    </ligand>
</feature>
<gene>
    <name evidence="5" type="primary">prmC</name>
    <name evidence="8" type="ORF">NC99_00460</name>
</gene>
<keyword evidence="2 5" id="KW-0808">Transferase</keyword>
<feature type="binding site" evidence="5">
    <location>
        <begin position="186"/>
        <end position="189"/>
    </location>
    <ligand>
        <name>substrate</name>
    </ligand>
</feature>
<comment type="catalytic activity">
    <reaction evidence="4 5">
        <text>L-glutaminyl-[peptide chain release factor] + S-adenosyl-L-methionine = N(5)-methyl-L-glutaminyl-[peptide chain release factor] + S-adenosyl-L-homocysteine + H(+)</text>
        <dbReference type="Rhea" id="RHEA:42896"/>
        <dbReference type="Rhea" id="RHEA-COMP:10271"/>
        <dbReference type="Rhea" id="RHEA-COMP:10272"/>
        <dbReference type="ChEBI" id="CHEBI:15378"/>
        <dbReference type="ChEBI" id="CHEBI:30011"/>
        <dbReference type="ChEBI" id="CHEBI:57856"/>
        <dbReference type="ChEBI" id="CHEBI:59789"/>
        <dbReference type="ChEBI" id="CHEBI:61891"/>
        <dbReference type="EC" id="2.1.1.297"/>
    </reaction>
</comment>
<dbReference type="NCBIfam" id="TIGR03534">
    <property type="entry name" value="RF_mod_PrmC"/>
    <property type="match status" value="1"/>
</dbReference>
<feature type="domain" description="Methyltransferase small" evidence="6">
    <location>
        <begin position="107"/>
        <end position="195"/>
    </location>
</feature>